<comment type="caution">
    <text evidence="5">The sequence shown here is derived from an EMBL/GenBank/DDBJ whole genome shotgun (WGS) entry which is preliminary data.</text>
</comment>
<dbReference type="STRING" id="1037660.A0A066VJN4"/>
<dbReference type="InterPro" id="IPR008733">
    <property type="entry name" value="PEX11"/>
</dbReference>
<gene>
    <name evidence="5" type="ORF">K437DRAFT_259247</name>
</gene>
<dbReference type="GO" id="GO:0005778">
    <property type="term" value="C:peroxisomal membrane"/>
    <property type="evidence" value="ECO:0007669"/>
    <property type="project" value="UniProtKB-SubCell"/>
</dbReference>
<sequence>MSVVQQVILHPYLSQTLRFWSTTVGRDKTYRTIQYAARFLAWYEYRKGATKTTVDRLNALKSNLGLSRKLMRVGKFLEHFQAALKATAIQDPVVSYTAIGRQLGYGLYLILDTLQWIHGAKVYTFAPETHKSIAKNAARAWLTGLTFSLVSGAYKTYAIRQRLASAARPRATAEKEAERKVQLAAICAEEAAVRYQITQDALDWLIPATGADVLNLDEGILGLAGFTTSVMGGLSQWKAVNGGGATAAKK</sequence>
<dbReference type="PANTHER" id="PTHR12652:SF50">
    <property type="entry name" value="PEROXIN 11"/>
    <property type="match status" value="1"/>
</dbReference>
<keyword evidence="6" id="KW-1185">Reference proteome</keyword>
<dbReference type="FunCoup" id="A0A066VJN4">
    <property type="interactions" value="32"/>
</dbReference>
<dbReference type="GO" id="GO:0016559">
    <property type="term" value="P:peroxisome fission"/>
    <property type="evidence" value="ECO:0007669"/>
    <property type="project" value="InterPro"/>
</dbReference>
<dbReference type="OMA" id="AYHPTVA"/>
<evidence type="ECO:0000256" key="4">
    <source>
        <dbReference type="ARBA" id="ARBA00046271"/>
    </source>
</evidence>
<keyword evidence="3" id="KW-0576">Peroxisome</keyword>
<dbReference type="GeneID" id="25265203"/>
<comment type="subcellular location">
    <subcellularLocation>
        <location evidence="4">Peroxisome membrane</location>
    </subcellularLocation>
</comment>
<dbReference type="RefSeq" id="XP_013240878.1">
    <property type="nucleotide sequence ID" value="XM_013385424.1"/>
</dbReference>
<proteinExistence type="predicted"/>
<dbReference type="AlphaFoldDB" id="A0A066VJN4"/>
<keyword evidence="1" id="KW-0962">Peroxisome biogenesis</keyword>
<organism evidence="5 6">
    <name type="scientific">Tilletiaria anomala (strain ATCC 24038 / CBS 436.72 / UBC 951)</name>
    <dbReference type="NCBI Taxonomy" id="1037660"/>
    <lineage>
        <taxon>Eukaryota</taxon>
        <taxon>Fungi</taxon>
        <taxon>Dikarya</taxon>
        <taxon>Basidiomycota</taxon>
        <taxon>Ustilaginomycotina</taxon>
        <taxon>Exobasidiomycetes</taxon>
        <taxon>Georgefischeriales</taxon>
        <taxon>Tilletiariaceae</taxon>
        <taxon>Tilletiaria</taxon>
    </lineage>
</organism>
<evidence type="ECO:0000256" key="2">
    <source>
        <dbReference type="ARBA" id="ARBA00023136"/>
    </source>
</evidence>
<accession>A0A066VJN4</accession>
<keyword evidence="2" id="KW-0472">Membrane</keyword>
<dbReference type="PANTHER" id="PTHR12652">
    <property type="entry name" value="PEROXISOMAL BIOGENESIS FACTOR 11"/>
    <property type="match status" value="1"/>
</dbReference>
<reference evidence="5 6" key="1">
    <citation type="submission" date="2014-05" db="EMBL/GenBank/DDBJ databases">
        <title>Draft genome sequence of a rare smut relative, Tilletiaria anomala UBC 951.</title>
        <authorList>
            <consortium name="DOE Joint Genome Institute"/>
            <person name="Toome M."/>
            <person name="Kuo A."/>
            <person name="Henrissat B."/>
            <person name="Lipzen A."/>
            <person name="Tritt A."/>
            <person name="Yoshinaga Y."/>
            <person name="Zane M."/>
            <person name="Barry K."/>
            <person name="Grigoriev I.V."/>
            <person name="Spatafora J.W."/>
            <person name="Aimea M.C."/>
        </authorList>
    </citation>
    <scope>NUCLEOTIDE SEQUENCE [LARGE SCALE GENOMIC DNA]</scope>
    <source>
        <strain evidence="5 6">UBC 951</strain>
    </source>
</reference>
<evidence type="ECO:0000313" key="6">
    <source>
        <dbReference type="Proteomes" id="UP000027361"/>
    </source>
</evidence>
<evidence type="ECO:0000256" key="3">
    <source>
        <dbReference type="ARBA" id="ARBA00023140"/>
    </source>
</evidence>
<evidence type="ECO:0000313" key="5">
    <source>
        <dbReference type="EMBL" id="KDN38944.1"/>
    </source>
</evidence>
<protein>
    <submittedName>
        <fullName evidence="5">Peroxisomal biogenesis factor 11</fullName>
    </submittedName>
</protein>
<name>A0A066VJN4_TILAU</name>
<dbReference type="HOGENOM" id="CLU_049216_0_0_1"/>
<dbReference type="OrthoDB" id="411017at2759"/>
<dbReference type="Proteomes" id="UP000027361">
    <property type="component" value="Unassembled WGS sequence"/>
</dbReference>
<dbReference type="EMBL" id="JMSN01000111">
    <property type="protein sequence ID" value="KDN38944.1"/>
    <property type="molecule type" value="Genomic_DNA"/>
</dbReference>
<dbReference type="Pfam" id="PF05648">
    <property type="entry name" value="PEX11"/>
    <property type="match status" value="1"/>
</dbReference>
<dbReference type="InParanoid" id="A0A066VJN4"/>
<evidence type="ECO:0000256" key="1">
    <source>
        <dbReference type="ARBA" id="ARBA00022593"/>
    </source>
</evidence>